<organism evidence="4 5">
    <name type="scientific">Apiospora hydei</name>
    <dbReference type="NCBI Taxonomy" id="1337664"/>
    <lineage>
        <taxon>Eukaryota</taxon>
        <taxon>Fungi</taxon>
        <taxon>Dikarya</taxon>
        <taxon>Ascomycota</taxon>
        <taxon>Pezizomycotina</taxon>
        <taxon>Sordariomycetes</taxon>
        <taxon>Xylariomycetidae</taxon>
        <taxon>Amphisphaeriales</taxon>
        <taxon>Apiosporaceae</taxon>
        <taxon>Apiospora</taxon>
    </lineage>
</organism>
<name>A0ABR1X3R7_9PEZI</name>
<feature type="compositionally biased region" description="Polar residues" evidence="2">
    <location>
        <begin position="278"/>
        <end position="293"/>
    </location>
</feature>
<feature type="compositionally biased region" description="Polar residues" evidence="2">
    <location>
        <begin position="248"/>
        <end position="258"/>
    </location>
</feature>
<dbReference type="InterPro" id="IPR014756">
    <property type="entry name" value="Ig_E-set"/>
</dbReference>
<feature type="compositionally biased region" description="Low complexity" evidence="2">
    <location>
        <begin position="678"/>
        <end position="691"/>
    </location>
</feature>
<reference evidence="4 5" key="1">
    <citation type="submission" date="2023-01" db="EMBL/GenBank/DDBJ databases">
        <title>Analysis of 21 Apiospora genomes using comparative genomics revels a genus with tremendous synthesis potential of carbohydrate active enzymes and secondary metabolites.</title>
        <authorList>
            <person name="Sorensen T."/>
        </authorList>
    </citation>
    <scope>NUCLEOTIDE SEQUENCE [LARGE SCALE GENOMIC DNA]</scope>
    <source>
        <strain evidence="4 5">CBS 114990</strain>
    </source>
</reference>
<comment type="caution">
    <text evidence="4">The sequence shown here is derived from an EMBL/GenBank/DDBJ whole genome shotgun (WGS) entry which is preliminary data.</text>
</comment>
<feature type="region of interest" description="Disordered" evidence="2">
    <location>
        <begin position="201"/>
        <end position="293"/>
    </location>
</feature>
<dbReference type="InterPro" id="IPR050357">
    <property type="entry name" value="Arrestin_domain-protein"/>
</dbReference>
<dbReference type="EMBL" id="JAQQWN010000004">
    <property type="protein sequence ID" value="KAK8090050.1"/>
    <property type="molecule type" value="Genomic_DNA"/>
</dbReference>
<evidence type="ECO:0000259" key="3">
    <source>
        <dbReference type="SMART" id="SM01017"/>
    </source>
</evidence>
<feature type="compositionally biased region" description="Polar residues" evidence="2">
    <location>
        <begin position="221"/>
        <end position="238"/>
    </location>
</feature>
<feature type="compositionally biased region" description="Basic residues" evidence="2">
    <location>
        <begin position="211"/>
        <end position="220"/>
    </location>
</feature>
<dbReference type="Pfam" id="PF00339">
    <property type="entry name" value="Arrestin_N"/>
    <property type="match status" value="1"/>
</dbReference>
<keyword evidence="5" id="KW-1185">Reference proteome</keyword>
<gene>
    <name evidence="4" type="ORF">PG997_005011</name>
</gene>
<evidence type="ECO:0000256" key="2">
    <source>
        <dbReference type="SAM" id="MobiDB-lite"/>
    </source>
</evidence>
<dbReference type="GeneID" id="92042386"/>
<dbReference type="Pfam" id="PF02752">
    <property type="entry name" value="Arrestin_C"/>
    <property type="match status" value="1"/>
</dbReference>
<dbReference type="SMART" id="SM01017">
    <property type="entry name" value="Arrestin_C"/>
    <property type="match status" value="1"/>
</dbReference>
<feature type="region of interest" description="Disordered" evidence="2">
    <location>
        <begin position="602"/>
        <end position="649"/>
    </location>
</feature>
<protein>
    <recommendedName>
        <fullName evidence="3">Arrestin C-terminal-like domain-containing protein</fullName>
    </recommendedName>
</protein>
<dbReference type="SUPFAM" id="SSF81296">
    <property type="entry name" value="E set domains"/>
    <property type="match status" value="1"/>
</dbReference>
<proteinExistence type="inferred from homology"/>
<feature type="domain" description="Arrestin C-terminal-like" evidence="3">
    <location>
        <begin position="323"/>
        <end position="490"/>
    </location>
</feature>
<feature type="compositionally biased region" description="Polar residues" evidence="2">
    <location>
        <begin position="722"/>
        <end position="734"/>
    </location>
</feature>
<evidence type="ECO:0000313" key="4">
    <source>
        <dbReference type="EMBL" id="KAK8090050.1"/>
    </source>
</evidence>
<dbReference type="InterPro" id="IPR011022">
    <property type="entry name" value="Arrestin_C-like"/>
</dbReference>
<evidence type="ECO:0000313" key="5">
    <source>
        <dbReference type="Proteomes" id="UP001433268"/>
    </source>
</evidence>
<dbReference type="PANTHER" id="PTHR11188:SF161">
    <property type="entry name" value="PH-RESPONSE REGULATOR PROTEIN PALF_RIM8"/>
    <property type="match status" value="1"/>
</dbReference>
<dbReference type="RefSeq" id="XP_066672944.1">
    <property type="nucleotide sequence ID" value="XM_066809326.1"/>
</dbReference>
<dbReference type="Proteomes" id="UP001433268">
    <property type="component" value="Unassembled WGS sequence"/>
</dbReference>
<dbReference type="Gene3D" id="2.60.40.640">
    <property type="match status" value="1"/>
</dbReference>
<feature type="region of interest" description="Disordered" evidence="2">
    <location>
        <begin position="666"/>
        <end position="803"/>
    </location>
</feature>
<dbReference type="PANTHER" id="PTHR11188">
    <property type="entry name" value="ARRESTIN DOMAIN CONTAINING PROTEIN"/>
    <property type="match status" value="1"/>
</dbReference>
<feature type="region of interest" description="Disordered" evidence="2">
    <location>
        <begin position="553"/>
        <end position="587"/>
    </location>
</feature>
<dbReference type="InterPro" id="IPR011021">
    <property type="entry name" value="Arrestin-like_N"/>
</dbReference>
<evidence type="ECO:0000256" key="1">
    <source>
        <dbReference type="ARBA" id="ARBA00037950"/>
    </source>
</evidence>
<feature type="compositionally biased region" description="Basic and acidic residues" evidence="2">
    <location>
        <begin position="621"/>
        <end position="634"/>
    </location>
</feature>
<comment type="similarity">
    <text evidence="1">Belongs to the arrestin family. PalF/RIM8 subfamily.</text>
</comment>
<feature type="compositionally biased region" description="Basic and acidic residues" evidence="2">
    <location>
        <begin position="735"/>
        <end position="749"/>
    </location>
</feature>
<dbReference type="InterPro" id="IPR014752">
    <property type="entry name" value="Arrestin-like_C"/>
</dbReference>
<accession>A0ABR1X3R7</accession>
<sequence length="837" mass="90389">MGATVDRTADLPLEDQPSKASSFFSRWTLPLRSRTRNLADFHVRPDEPHRQYSAGDHVTGSIVLTVIKPVRITHLTVALHGFVRVFKNAGAAAQLAPINPAHIPHDGNKNFRYYGNGQASLFQDEQVLCGEGRLAARKWEFKFDLIFPYKGLPSSIDFERGTISYMITATLTRPTTMAPTTSVERKISLIEKVDIGLLSPPRERNVTMQAMHKRAKRKRTANSAATGTNQRDSASTDTPEPASDMDSTRANENSNDGSATVDDHSRPLYDGLGLPRSPIQSDMQSEISGESAASNASNYFRGTDVSAGSVNGSKYSGPVAEVAGREITATVELLKGGCLPGDLLPVRIKIHHNRRIKSLHGIIVTFYRQGRVDYAPPASMFKELSEEDAKRLEREEYYPKSKTGLGGLSLSSAGSCSVFRKDLSQSVAPLIIDPTSLSANITTSVRVPEDVFPSIRGVPGGLISFKYYVEVVIDLGGRLAGQTQLGSQPPGRMGSVSVPAGPASPLVGSHENNISRLANWNGTIVDTDHIRREKGVIYVPIEVVVGSVDSNRTRGKAVARPTLTLESPSNQGFAPESDQPDYTWQNAPEDEYYDETGEYISPFEDTHSYFPSPHTQPTSYHDLHRQESHRRDSQEPQAPAYVAPPQMPDQTALTDKERVRQAEMRLLPSQPPLAGSESTAGPSRPSAPSAPGDHSSSTAGATGPSFLPPIDLGDSLDGPSAPTLTDLSLVASSHPTEDKQEMERRRLLEEASAPPDVPEEYTNGGPSAPVMDAAGPSGSHEHEPSAPNFDEGGSYGSHDILGNIAGPSNGHPLIGIIMGGNRCQSMNDDLMPGRCWA</sequence>